<dbReference type="EMBL" id="JAQJAN010000002">
    <property type="protein sequence ID" value="KAJ5738098.1"/>
    <property type="molecule type" value="Genomic_DNA"/>
</dbReference>
<name>A0AAD6HUJ5_9EURO</name>
<proteinExistence type="predicted"/>
<feature type="region of interest" description="Disordered" evidence="1">
    <location>
        <begin position="134"/>
        <end position="161"/>
    </location>
</feature>
<sequence>MSSTAPVSCPHTNEPSHLIRTPNNANEIHLVREQNHRAVDLLPPTCNLVACVGLSGTLNCVLSAISSGDTSALRHCLSGGLGQICSCAACITTVNNFLQSLGICVNADHDLTDERFDTILSILSGNVLTAASSSTFVPGSTSQLDDRRTQTAGSGREDTGT</sequence>
<accession>A0AAD6HUJ5</accession>
<gene>
    <name evidence="2" type="ORF">N7493_001253</name>
</gene>
<evidence type="ECO:0000313" key="3">
    <source>
        <dbReference type="Proteomes" id="UP001215712"/>
    </source>
</evidence>
<feature type="compositionally biased region" description="Polar residues" evidence="1">
    <location>
        <begin position="134"/>
        <end position="143"/>
    </location>
</feature>
<dbReference type="Proteomes" id="UP001215712">
    <property type="component" value="Unassembled WGS sequence"/>
</dbReference>
<evidence type="ECO:0000313" key="2">
    <source>
        <dbReference type="EMBL" id="KAJ5738098.1"/>
    </source>
</evidence>
<reference evidence="2" key="2">
    <citation type="submission" date="2023-01" db="EMBL/GenBank/DDBJ databases">
        <authorList>
            <person name="Petersen C."/>
        </authorList>
    </citation>
    <scope>NUCLEOTIDE SEQUENCE</scope>
    <source>
        <strain evidence="2">IBT 17514</strain>
    </source>
</reference>
<evidence type="ECO:0000256" key="1">
    <source>
        <dbReference type="SAM" id="MobiDB-lite"/>
    </source>
</evidence>
<reference evidence="2" key="1">
    <citation type="journal article" date="2023" name="IMA Fungus">
        <title>Comparative genomic study of the Penicillium genus elucidates a diverse pangenome and 15 lateral gene transfer events.</title>
        <authorList>
            <person name="Petersen C."/>
            <person name="Sorensen T."/>
            <person name="Nielsen M.R."/>
            <person name="Sondergaard T.E."/>
            <person name="Sorensen J.L."/>
            <person name="Fitzpatrick D.A."/>
            <person name="Frisvad J.C."/>
            <person name="Nielsen K.L."/>
        </authorList>
    </citation>
    <scope>NUCLEOTIDE SEQUENCE</scope>
    <source>
        <strain evidence="2">IBT 17514</strain>
    </source>
</reference>
<keyword evidence="3" id="KW-1185">Reference proteome</keyword>
<feature type="compositionally biased region" description="Basic and acidic residues" evidence="1">
    <location>
        <begin position="144"/>
        <end position="161"/>
    </location>
</feature>
<organism evidence="2 3">
    <name type="scientific">Penicillium malachiteum</name>
    <dbReference type="NCBI Taxonomy" id="1324776"/>
    <lineage>
        <taxon>Eukaryota</taxon>
        <taxon>Fungi</taxon>
        <taxon>Dikarya</taxon>
        <taxon>Ascomycota</taxon>
        <taxon>Pezizomycotina</taxon>
        <taxon>Eurotiomycetes</taxon>
        <taxon>Eurotiomycetidae</taxon>
        <taxon>Eurotiales</taxon>
        <taxon>Aspergillaceae</taxon>
        <taxon>Penicillium</taxon>
    </lineage>
</organism>
<feature type="region of interest" description="Disordered" evidence="1">
    <location>
        <begin position="1"/>
        <end position="20"/>
    </location>
</feature>
<dbReference type="AlphaFoldDB" id="A0AAD6HUJ5"/>
<comment type="caution">
    <text evidence="2">The sequence shown here is derived from an EMBL/GenBank/DDBJ whole genome shotgun (WGS) entry which is preliminary data.</text>
</comment>
<protein>
    <submittedName>
        <fullName evidence="2">Uncharacterized protein</fullName>
    </submittedName>
</protein>